<reference evidence="6 8" key="2">
    <citation type="submission" date="2019-07" db="EMBL/GenBank/DDBJ databases">
        <title>Whole genome shotgun sequence of Acetobacter indonesiensis NBRC 16471.</title>
        <authorList>
            <person name="Hosoyama A."/>
            <person name="Uohara A."/>
            <person name="Ohji S."/>
            <person name="Ichikawa N."/>
        </authorList>
    </citation>
    <scope>NUCLEOTIDE SEQUENCE [LARGE SCALE GENOMIC DNA]</scope>
    <source>
        <strain evidence="6 8">NBRC 16471</strain>
    </source>
</reference>
<dbReference type="EMBL" id="BAMW01000009">
    <property type="protein sequence ID" value="GAN62579.1"/>
    <property type="molecule type" value="Genomic_DNA"/>
</dbReference>
<protein>
    <submittedName>
        <fullName evidence="6">AraC family transcriptional regulator</fullName>
    </submittedName>
    <submittedName>
        <fullName evidence="5">Transcriptional regulator AraC</fullName>
    </submittedName>
</protein>
<name>A0A6N3T8X8_9PROT</name>
<evidence type="ECO:0000313" key="8">
    <source>
        <dbReference type="Proteomes" id="UP000321104"/>
    </source>
</evidence>
<dbReference type="Pfam" id="PF12833">
    <property type="entry name" value="HTH_18"/>
    <property type="match status" value="1"/>
</dbReference>
<keyword evidence="1" id="KW-0805">Transcription regulation</keyword>
<accession>A0A6N3T8X8</accession>
<dbReference type="RefSeq" id="WP_048845131.1">
    <property type="nucleotide sequence ID" value="NZ_BAMW01000009.1"/>
</dbReference>
<organism evidence="6 8">
    <name type="scientific">Acetobacter indonesiensis</name>
    <dbReference type="NCBI Taxonomy" id="104101"/>
    <lineage>
        <taxon>Bacteria</taxon>
        <taxon>Pseudomonadati</taxon>
        <taxon>Pseudomonadota</taxon>
        <taxon>Alphaproteobacteria</taxon>
        <taxon>Acetobacterales</taxon>
        <taxon>Acetobacteraceae</taxon>
        <taxon>Acetobacter</taxon>
    </lineage>
</organism>
<comment type="caution">
    <text evidence="6">The sequence shown here is derived from an EMBL/GenBank/DDBJ whole genome shotgun (WGS) entry which is preliminary data.</text>
</comment>
<dbReference type="Proteomes" id="UP000032673">
    <property type="component" value="Unassembled WGS sequence"/>
</dbReference>
<dbReference type="PANTHER" id="PTHR46796">
    <property type="entry name" value="HTH-TYPE TRANSCRIPTIONAL ACTIVATOR RHAS-RELATED"/>
    <property type="match status" value="1"/>
</dbReference>
<dbReference type="Proteomes" id="UP000321104">
    <property type="component" value="Unassembled WGS sequence"/>
</dbReference>
<reference evidence="5 7" key="1">
    <citation type="submission" date="2012-11" db="EMBL/GenBank/DDBJ databases">
        <title>Whole genome sequence of Acetobacter indonesiensis 5H-1.</title>
        <authorList>
            <person name="Azuma Y."/>
            <person name="Higashiura N."/>
            <person name="Hirakawa H."/>
            <person name="Matsushita K."/>
        </authorList>
    </citation>
    <scope>NUCLEOTIDE SEQUENCE [LARGE SCALE GENOMIC DNA]</scope>
    <source>
        <strain evidence="5 7">5H-1</strain>
    </source>
</reference>
<dbReference type="SMART" id="SM00342">
    <property type="entry name" value="HTH_ARAC"/>
    <property type="match status" value="1"/>
</dbReference>
<evidence type="ECO:0000259" key="4">
    <source>
        <dbReference type="PROSITE" id="PS01124"/>
    </source>
</evidence>
<keyword evidence="7" id="KW-1185">Reference proteome</keyword>
<dbReference type="PANTHER" id="PTHR46796:SF6">
    <property type="entry name" value="ARAC SUBFAMILY"/>
    <property type="match status" value="1"/>
</dbReference>
<dbReference type="AlphaFoldDB" id="A0A6N3T8X8"/>
<keyword evidence="2" id="KW-0238">DNA-binding</keyword>
<evidence type="ECO:0000256" key="3">
    <source>
        <dbReference type="ARBA" id="ARBA00023163"/>
    </source>
</evidence>
<dbReference type="InterPro" id="IPR009057">
    <property type="entry name" value="Homeodomain-like_sf"/>
</dbReference>
<dbReference type="PROSITE" id="PS01124">
    <property type="entry name" value="HTH_ARAC_FAMILY_2"/>
    <property type="match status" value="1"/>
</dbReference>
<proteinExistence type="predicted"/>
<sequence>MSALSRFTIRNYLHGRSVPAVAEVELGAGLAMVIWDRDERTCTTYETPNHHTLSLYLEHGDKLRKRTASGWQNSHGAGDFCLMPHNVSTEWDVQGPIRMFHFYIAPQTFDRAAHEIFDMDPDRVRLGHDAYFRNPRLERQIRTCMINLCWQPPENRLALGQQAQTLLHHVLKQCSTRLVNAPQRGGLSPANLRRVDDYVRQALDQPLGVEDLAAVVGVSPYHFIRSFRQSSGETPHAFVLRRRLEHAAFLLKMGEPASTVAHACGFSSHSHLSARFRQFMGVTPTEYALWAGPRQIAQ</sequence>
<evidence type="ECO:0000313" key="5">
    <source>
        <dbReference type="EMBL" id="GAN62579.1"/>
    </source>
</evidence>
<dbReference type="GO" id="GO:0043565">
    <property type="term" value="F:sequence-specific DNA binding"/>
    <property type="evidence" value="ECO:0007669"/>
    <property type="project" value="InterPro"/>
</dbReference>
<evidence type="ECO:0000313" key="6">
    <source>
        <dbReference type="EMBL" id="GEN04087.1"/>
    </source>
</evidence>
<feature type="domain" description="HTH araC/xylS-type" evidence="4">
    <location>
        <begin position="193"/>
        <end position="290"/>
    </location>
</feature>
<evidence type="ECO:0000256" key="2">
    <source>
        <dbReference type="ARBA" id="ARBA00023125"/>
    </source>
</evidence>
<dbReference type="InterPro" id="IPR018060">
    <property type="entry name" value="HTH_AraC"/>
</dbReference>
<keyword evidence="3" id="KW-0804">Transcription</keyword>
<evidence type="ECO:0000313" key="7">
    <source>
        <dbReference type="Proteomes" id="UP000032673"/>
    </source>
</evidence>
<evidence type="ECO:0000256" key="1">
    <source>
        <dbReference type="ARBA" id="ARBA00023015"/>
    </source>
</evidence>
<dbReference type="SUPFAM" id="SSF46689">
    <property type="entry name" value="Homeodomain-like"/>
    <property type="match status" value="2"/>
</dbReference>
<dbReference type="EMBL" id="BJXQ01000012">
    <property type="protein sequence ID" value="GEN04087.1"/>
    <property type="molecule type" value="Genomic_DNA"/>
</dbReference>
<dbReference type="GO" id="GO:0003700">
    <property type="term" value="F:DNA-binding transcription factor activity"/>
    <property type="evidence" value="ECO:0007669"/>
    <property type="project" value="InterPro"/>
</dbReference>
<gene>
    <name evidence="5" type="ORF">Abin_009_052</name>
    <name evidence="6" type="ORF">AIN02nite_21120</name>
</gene>
<dbReference type="InterPro" id="IPR050204">
    <property type="entry name" value="AraC_XylS_family_regulators"/>
</dbReference>
<dbReference type="Gene3D" id="1.10.10.60">
    <property type="entry name" value="Homeodomain-like"/>
    <property type="match status" value="2"/>
</dbReference>